<organism evidence="9 10">
    <name type="scientific">Podospora aff. communis PSN243</name>
    <dbReference type="NCBI Taxonomy" id="3040156"/>
    <lineage>
        <taxon>Eukaryota</taxon>
        <taxon>Fungi</taxon>
        <taxon>Dikarya</taxon>
        <taxon>Ascomycota</taxon>
        <taxon>Pezizomycotina</taxon>
        <taxon>Sordariomycetes</taxon>
        <taxon>Sordariomycetidae</taxon>
        <taxon>Sordariales</taxon>
        <taxon>Podosporaceae</taxon>
        <taxon>Podospora</taxon>
    </lineage>
</organism>
<feature type="transmembrane region" description="Helical" evidence="7">
    <location>
        <begin position="51"/>
        <end position="76"/>
    </location>
</feature>
<keyword evidence="5 7" id="KW-0472">Membrane</keyword>
<sequence>MGIHNLNGSPVTTWNTDKTLTPAPSVDAWTISIPKPKWYTKSSTVRSSKRFIQFATCWTLFTTSFYYTSTVLLIPFTLESQAGVPNAQVKFYSGVMVACYSAVLIVGGPLAGQWADLGRSKKRPLLVAQAFLLVSVVIMWKATTAGVIIMGRLCHGVAGSIFWSAGQALLVDAFGPETVGNAVGYVDLSSSLGYLLAPIVGGLLLDKSGVDAVYGLSFGFACFGSVLSLVLAESGGKTIPGQSLRHEKVGASLRGRIRFMRIVLASRRLLAACLGCFVANYILVSYNAIAPSHLATVFGWSPWETGLAVSAWYGPKLLSIIPGKMADRFGARWMVVVGFASSIPCLFGLAMATENTTTAKSLFVMMTVCLSVTISFANTPITAEIVWVINEKKEDTNIINGTGRMVGGAREPMVAANRDVSPPTTGLGFGLFLFSGSIGATVGSLVSAKLVDRLGWSAAVYALVAWCAIGGLVCLRWTGSPRKKGGAARGRWPLPLTQEVDSRRFGVVMCPSKGYHGDSQGDSDGSESMTSSSTRPMKAHRMI</sequence>
<keyword evidence="4 7" id="KW-1133">Transmembrane helix</keyword>
<feature type="compositionally biased region" description="Low complexity" evidence="6">
    <location>
        <begin position="517"/>
        <end position="534"/>
    </location>
</feature>
<evidence type="ECO:0000256" key="4">
    <source>
        <dbReference type="ARBA" id="ARBA00022989"/>
    </source>
</evidence>
<comment type="caution">
    <text evidence="9">The sequence shown here is derived from an EMBL/GenBank/DDBJ whole genome shotgun (WGS) entry which is preliminary data.</text>
</comment>
<evidence type="ECO:0000313" key="10">
    <source>
        <dbReference type="Proteomes" id="UP001321760"/>
    </source>
</evidence>
<dbReference type="GO" id="GO:0016020">
    <property type="term" value="C:membrane"/>
    <property type="evidence" value="ECO:0007669"/>
    <property type="project" value="UniProtKB-SubCell"/>
</dbReference>
<evidence type="ECO:0000256" key="1">
    <source>
        <dbReference type="ARBA" id="ARBA00004141"/>
    </source>
</evidence>
<reference evidence="9" key="2">
    <citation type="submission" date="2023-05" db="EMBL/GenBank/DDBJ databases">
        <authorList>
            <consortium name="Lawrence Berkeley National Laboratory"/>
            <person name="Steindorff A."/>
            <person name="Hensen N."/>
            <person name="Bonometti L."/>
            <person name="Westerberg I."/>
            <person name="Brannstrom I.O."/>
            <person name="Guillou S."/>
            <person name="Cros-Aarteil S."/>
            <person name="Calhoun S."/>
            <person name="Haridas S."/>
            <person name="Kuo A."/>
            <person name="Mondo S."/>
            <person name="Pangilinan J."/>
            <person name="Riley R."/>
            <person name="Labutti K."/>
            <person name="Andreopoulos B."/>
            <person name="Lipzen A."/>
            <person name="Chen C."/>
            <person name="Yanf M."/>
            <person name="Daum C."/>
            <person name="Ng V."/>
            <person name="Clum A."/>
            <person name="Ohm R."/>
            <person name="Martin F."/>
            <person name="Silar P."/>
            <person name="Natvig D."/>
            <person name="Lalanne C."/>
            <person name="Gautier V."/>
            <person name="Ament-Velasquez S.L."/>
            <person name="Kruys A."/>
            <person name="Hutchinson M.I."/>
            <person name="Powell A.J."/>
            <person name="Barry K."/>
            <person name="Miller A.N."/>
            <person name="Grigoriev I.V."/>
            <person name="Debuchy R."/>
            <person name="Gladieux P."/>
            <person name="Thoren M.H."/>
            <person name="Johannesson H."/>
        </authorList>
    </citation>
    <scope>NUCLEOTIDE SEQUENCE</scope>
    <source>
        <strain evidence="9">PSN243</strain>
    </source>
</reference>
<keyword evidence="3 7" id="KW-0812">Transmembrane</keyword>
<dbReference type="Pfam" id="PF07690">
    <property type="entry name" value="MFS_1"/>
    <property type="match status" value="2"/>
</dbReference>
<evidence type="ECO:0000313" key="9">
    <source>
        <dbReference type="EMBL" id="KAK4442019.1"/>
    </source>
</evidence>
<feature type="transmembrane region" description="Helical" evidence="7">
    <location>
        <begin position="363"/>
        <end position="389"/>
    </location>
</feature>
<evidence type="ECO:0000256" key="3">
    <source>
        <dbReference type="ARBA" id="ARBA00022692"/>
    </source>
</evidence>
<evidence type="ECO:0000256" key="2">
    <source>
        <dbReference type="ARBA" id="ARBA00022448"/>
    </source>
</evidence>
<dbReference type="Gene3D" id="1.20.1250.20">
    <property type="entry name" value="MFS general substrate transporter like domains"/>
    <property type="match status" value="2"/>
</dbReference>
<feature type="transmembrane region" description="Helical" evidence="7">
    <location>
        <begin position="454"/>
        <end position="475"/>
    </location>
</feature>
<dbReference type="InterPro" id="IPR020846">
    <property type="entry name" value="MFS_dom"/>
</dbReference>
<feature type="transmembrane region" description="Helical" evidence="7">
    <location>
        <begin position="269"/>
        <end position="289"/>
    </location>
</feature>
<dbReference type="GO" id="GO:0022857">
    <property type="term" value="F:transmembrane transporter activity"/>
    <property type="evidence" value="ECO:0007669"/>
    <property type="project" value="InterPro"/>
</dbReference>
<feature type="transmembrane region" description="Helical" evidence="7">
    <location>
        <begin position="91"/>
        <end position="112"/>
    </location>
</feature>
<keyword evidence="10" id="KW-1185">Reference proteome</keyword>
<name>A0AAV9FZ87_9PEZI</name>
<gene>
    <name evidence="9" type="ORF">QBC34DRAFT_313945</name>
</gene>
<dbReference type="PROSITE" id="PS50850">
    <property type="entry name" value="MFS"/>
    <property type="match status" value="1"/>
</dbReference>
<dbReference type="InterPro" id="IPR036259">
    <property type="entry name" value="MFS_trans_sf"/>
</dbReference>
<dbReference type="SUPFAM" id="SSF103473">
    <property type="entry name" value="MFS general substrate transporter"/>
    <property type="match status" value="1"/>
</dbReference>
<feature type="transmembrane region" description="Helical" evidence="7">
    <location>
        <begin position="333"/>
        <end position="351"/>
    </location>
</feature>
<feature type="region of interest" description="Disordered" evidence="6">
    <location>
        <begin position="514"/>
        <end position="543"/>
    </location>
</feature>
<reference evidence="9" key="1">
    <citation type="journal article" date="2023" name="Mol. Phylogenet. Evol.">
        <title>Genome-scale phylogeny and comparative genomics of the fungal order Sordariales.</title>
        <authorList>
            <person name="Hensen N."/>
            <person name="Bonometti L."/>
            <person name="Westerberg I."/>
            <person name="Brannstrom I.O."/>
            <person name="Guillou S."/>
            <person name="Cros-Aarteil S."/>
            <person name="Calhoun S."/>
            <person name="Haridas S."/>
            <person name="Kuo A."/>
            <person name="Mondo S."/>
            <person name="Pangilinan J."/>
            <person name="Riley R."/>
            <person name="LaButti K."/>
            <person name="Andreopoulos B."/>
            <person name="Lipzen A."/>
            <person name="Chen C."/>
            <person name="Yan M."/>
            <person name="Daum C."/>
            <person name="Ng V."/>
            <person name="Clum A."/>
            <person name="Steindorff A."/>
            <person name="Ohm R.A."/>
            <person name="Martin F."/>
            <person name="Silar P."/>
            <person name="Natvig D.O."/>
            <person name="Lalanne C."/>
            <person name="Gautier V."/>
            <person name="Ament-Velasquez S.L."/>
            <person name="Kruys A."/>
            <person name="Hutchinson M.I."/>
            <person name="Powell A.J."/>
            <person name="Barry K."/>
            <person name="Miller A.N."/>
            <person name="Grigoriev I.V."/>
            <person name="Debuchy R."/>
            <person name="Gladieux P."/>
            <person name="Hiltunen Thoren M."/>
            <person name="Johannesson H."/>
        </authorList>
    </citation>
    <scope>NUCLEOTIDE SEQUENCE</scope>
    <source>
        <strain evidence="9">PSN243</strain>
    </source>
</reference>
<dbReference type="AlphaFoldDB" id="A0AAV9FZ87"/>
<evidence type="ECO:0000256" key="7">
    <source>
        <dbReference type="SAM" id="Phobius"/>
    </source>
</evidence>
<feature type="domain" description="Major facilitator superfamily (MFS) profile" evidence="8">
    <location>
        <begin position="52"/>
        <end position="482"/>
    </location>
</feature>
<proteinExistence type="predicted"/>
<comment type="subcellular location">
    <subcellularLocation>
        <location evidence="1">Membrane</location>
        <topology evidence="1">Multi-pass membrane protein</topology>
    </subcellularLocation>
</comment>
<dbReference type="PANTHER" id="PTHR23506">
    <property type="entry name" value="GH10249P"/>
    <property type="match status" value="1"/>
</dbReference>
<dbReference type="InterPro" id="IPR011701">
    <property type="entry name" value="MFS"/>
</dbReference>
<feature type="transmembrane region" description="Helical" evidence="7">
    <location>
        <begin position="212"/>
        <end position="232"/>
    </location>
</feature>
<evidence type="ECO:0000259" key="8">
    <source>
        <dbReference type="PROSITE" id="PS50850"/>
    </source>
</evidence>
<evidence type="ECO:0000256" key="5">
    <source>
        <dbReference type="ARBA" id="ARBA00023136"/>
    </source>
</evidence>
<keyword evidence="2" id="KW-0813">Transport</keyword>
<feature type="transmembrane region" description="Helical" evidence="7">
    <location>
        <begin position="124"/>
        <end position="143"/>
    </location>
</feature>
<dbReference type="Proteomes" id="UP001321760">
    <property type="component" value="Unassembled WGS sequence"/>
</dbReference>
<feature type="transmembrane region" description="Helical" evidence="7">
    <location>
        <begin position="427"/>
        <end position="448"/>
    </location>
</feature>
<dbReference type="InterPro" id="IPR050930">
    <property type="entry name" value="MFS_Vesicular_Transporter"/>
</dbReference>
<accession>A0AAV9FZ87</accession>
<protein>
    <submittedName>
        <fullName evidence="9">Major facilitator superfamily domain-containing protein</fullName>
    </submittedName>
</protein>
<evidence type="ECO:0000256" key="6">
    <source>
        <dbReference type="SAM" id="MobiDB-lite"/>
    </source>
</evidence>
<feature type="transmembrane region" description="Helical" evidence="7">
    <location>
        <begin position="295"/>
        <end position="313"/>
    </location>
</feature>
<dbReference type="PANTHER" id="PTHR23506:SF23">
    <property type="entry name" value="GH10249P"/>
    <property type="match status" value="1"/>
</dbReference>
<dbReference type="EMBL" id="MU866038">
    <property type="protein sequence ID" value="KAK4442019.1"/>
    <property type="molecule type" value="Genomic_DNA"/>
</dbReference>
<dbReference type="CDD" id="cd17325">
    <property type="entry name" value="MFS_MdtG_SLC18_like"/>
    <property type="match status" value="1"/>
</dbReference>